<feature type="compositionally biased region" description="Basic and acidic residues" evidence="1">
    <location>
        <begin position="19"/>
        <end position="34"/>
    </location>
</feature>
<evidence type="ECO:0000256" key="1">
    <source>
        <dbReference type="SAM" id="MobiDB-lite"/>
    </source>
</evidence>
<comment type="caution">
    <text evidence="2">The sequence shown here is derived from an EMBL/GenBank/DDBJ whole genome shotgun (WGS) entry which is preliminary data.</text>
</comment>
<sequence>MLVGKPIGDRQGALAAELEAGKQEDHERRMTPEV</sequence>
<feature type="region of interest" description="Disordered" evidence="1">
    <location>
        <begin position="1"/>
        <end position="34"/>
    </location>
</feature>
<accession>A0ABM8QFL2</accession>
<name>A0ABM8QFL2_9BACT</name>
<reference evidence="2 3" key="1">
    <citation type="submission" date="2021-02" db="EMBL/GenBank/DDBJ databases">
        <authorList>
            <person name="Han P."/>
        </authorList>
    </citation>
    <scope>NUCLEOTIDE SEQUENCE [LARGE SCALE GENOMIC DNA]</scope>
    <source>
        <strain evidence="2">Candidatus Nitrospira sp. ZN2</strain>
    </source>
</reference>
<keyword evidence="3" id="KW-1185">Reference proteome</keyword>
<gene>
    <name evidence="2" type="ORF">NSPZN2_10348</name>
</gene>
<dbReference type="Proteomes" id="UP000675880">
    <property type="component" value="Unassembled WGS sequence"/>
</dbReference>
<organism evidence="2 3">
    <name type="scientific">Nitrospira defluvii</name>
    <dbReference type="NCBI Taxonomy" id="330214"/>
    <lineage>
        <taxon>Bacteria</taxon>
        <taxon>Pseudomonadati</taxon>
        <taxon>Nitrospirota</taxon>
        <taxon>Nitrospiria</taxon>
        <taxon>Nitrospirales</taxon>
        <taxon>Nitrospiraceae</taxon>
        <taxon>Nitrospira</taxon>
    </lineage>
</organism>
<evidence type="ECO:0000313" key="3">
    <source>
        <dbReference type="Proteomes" id="UP000675880"/>
    </source>
</evidence>
<protein>
    <submittedName>
        <fullName evidence="2">Uncharacterized protein</fullName>
    </submittedName>
</protein>
<evidence type="ECO:0000313" key="2">
    <source>
        <dbReference type="EMBL" id="CAE6693666.1"/>
    </source>
</evidence>
<proteinExistence type="predicted"/>
<dbReference type="EMBL" id="CAJNBJ010000001">
    <property type="protein sequence ID" value="CAE6693666.1"/>
    <property type="molecule type" value="Genomic_DNA"/>
</dbReference>